<dbReference type="EnsemblMetazoa" id="CJA37934.1">
    <property type="protein sequence ID" value="CJA37934.1"/>
    <property type="gene ID" value="WBGene00213781"/>
</dbReference>
<proteinExistence type="predicted"/>
<feature type="region of interest" description="Disordered" evidence="1">
    <location>
        <begin position="218"/>
        <end position="238"/>
    </location>
</feature>
<evidence type="ECO:0000313" key="3">
    <source>
        <dbReference type="Proteomes" id="UP000005237"/>
    </source>
</evidence>
<reference evidence="3" key="1">
    <citation type="submission" date="2010-08" db="EMBL/GenBank/DDBJ databases">
        <authorList>
            <consortium name="Caenorhabditis japonica Sequencing Consortium"/>
            <person name="Wilson R.K."/>
        </authorList>
    </citation>
    <scope>NUCLEOTIDE SEQUENCE [LARGE SCALE GENOMIC DNA]</scope>
    <source>
        <strain evidence="3">DF5081</strain>
    </source>
</reference>
<evidence type="ECO:0000256" key="1">
    <source>
        <dbReference type="SAM" id="MobiDB-lite"/>
    </source>
</evidence>
<keyword evidence="3" id="KW-1185">Reference proteome</keyword>
<evidence type="ECO:0000313" key="2">
    <source>
        <dbReference type="EnsemblMetazoa" id="CJA37934.1"/>
    </source>
</evidence>
<sequence length="330" mass="37849">FKKKIANVPAFKTGFDFEVDKKDIEESLQKEWQIFSIELLRRGLLKIPDGFRIDLGNSPNSGEPLKVSKRKLLPIPENYLSPQKVAKVRVEKASPTKKKDQRKSSKLQKPAPSNAAPLPPDPPTPPPRIIHPADVGLCPPMYVQQYSVVRDFHEEVKRRKTDGSSMDDFRRVEERLFGKYAELESIRNIIAGMPKMKLTQDQKSVQAHFKKTWRQMEPEPLTEDVVESPEKPEKPDMPIKKVRENCDTVTVFAYLDNSNETGEEAPPPFATAARFFVLEVFKNWKKCAADLQIFMANKDICRLNFQKYANTITFTSNFTTKIGLFEYRSA</sequence>
<feature type="compositionally biased region" description="Basic and acidic residues" evidence="1">
    <location>
        <begin position="88"/>
        <end position="98"/>
    </location>
</feature>
<reference evidence="2" key="2">
    <citation type="submission" date="2022-06" db="UniProtKB">
        <authorList>
            <consortium name="EnsemblMetazoa"/>
        </authorList>
    </citation>
    <scope>IDENTIFICATION</scope>
    <source>
        <strain evidence="2">DF5081</strain>
    </source>
</reference>
<feature type="compositionally biased region" description="Basic and acidic residues" evidence="1">
    <location>
        <begin position="228"/>
        <end position="238"/>
    </location>
</feature>
<accession>A0A8R1EM98</accession>
<name>A0A8R1EM98_CAEJA</name>
<protein>
    <submittedName>
        <fullName evidence="2">Uncharacterized protein</fullName>
    </submittedName>
</protein>
<feature type="region of interest" description="Disordered" evidence="1">
    <location>
        <begin position="84"/>
        <end position="133"/>
    </location>
</feature>
<feature type="compositionally biased region" description="Pro residues" evidence="1">
    <location>
        <begin position="117"/>
        <end position="129"/>
    </location>
</feature>
<dbReference type="Proteomes" id="UP000005237">
    <property type="component" value="Unassembled WGS sequence"/>
</dbReference>
<dbReference type="AlphaFoldDB" id="A0A8R1EM98"/>
<organism evidence="2 3">
    <name type="scientific">Caenorhabditis japonica</name>
    <dbReference type="NCBI Taxonomy" id="281687"/>
    <lineage>
        <taxon>Eukaryota</taxon>
        <taxon>Metazoa</taxon>
        <taxon>Ecdysozoa</taxon>
        <taxon>Nematoda</taxon>
        <taxon>Chromadorea</taxon>
        <taxon>Rhabditida</taxon>
        <taxon>Rhabditina</taxon>
        <taxon>Rhabditomorpha</taxon>
        <taxon>Rhabditoidea</taxon>
        <taxon>Rhabditidae</taxon>
        <taxon>Peloderinae</taxon>
        <taxon>Caenorhabditis</taxon>
    </lineage>
</organism>